<proteinExistence type="predicted"/>
<comment type="caution">
    <text evidence="1">The sequence shown here is derived from an EMBL/GenBank/DDBJ whole genome shotgun (WGS) entry which is preliminary data.</text>
</comment>
<dbReference type="AlphaFoldDB" id="A0ABD0J218"/>
<organism evidence="1 2">
    <name type="scientific">Batillaria attramentaria</name>
    <dbReference type="NCBI Taxonomy" id="370345"/>
    <lineage>
        <taxon>Eukaryota</taxon>
        <taxon>Metazoa</taxon>
        <taxon>Spiralia</taxon>
        <taxon>Lophotrochozoa</taxon>
        <taxon>Mollusca</taxon>
        <taxon>Gastropoda</taxon>
        <taxon>Caenogastropoda</taxon>
        <taxon>Sorbeoconcha</taxon>
        <taxon>Cerithioidea</taxon>
        <taxon>Batillariidae</taxon>
        <taxon>Batillaria</taxon>
    </lineage>
</organism>
<dbReference type="Proteomes" id="UP001519460">
    <property type="component" value="Unassembled WGS sequence"/>
</dbReference>
<evidence type="ECO:0000313" key="2">
    <source>
        <dbReference type="Proteomes" id="UP001519460"/>
    </source>
</evidence>
<keyword evidence="2" id="KW-1185">Reference proteome</keyword>
<sequence length="91" mass="10347">MYPSVHNPARSLLNLITRQEKGPLAGRCSNNRSTTPHYTGRTSGPITLVWEHQFVSLSTGRAQTCASSDDRSHVLRRGKMHHLNDWWYCPT</sequence>
<name>A0ABD0J218_9CAEN</name>
<protein>
    <submittedName>
        <fullName evidence="1">Uncharacterized protein</fullName>
    </submittedName>
</protein>
<dbReference type="EMBL" id="JACVVK020000748">
    <property type="protein sequence ID" value="KAK7449605.1"/>
    <property type="molecule type" value="Genomic_DNA"/>
</dbReference>
<accession>A0ABD0J218</accession>
<reference evidence="1 2" key="1">
    <citation type="journal article" date="2023" name="Sci. Data">
        <title>Genome assembly of the Korean intertidal mud-creeper Batillaria attramentaria.</title>
        <authorList>
            <person name="Patra A.K."/>
            <person name="Ho P.T."/>
            <person name="Jun S."/>
            <person name="Lee S.J."/>
            <person name="Kim Y."/>
            <person name="Won Y.J."/>
        </authorList>
    </citation>
    <scope>NUCLEOTIDE SEQUENCE [LARGE SCALE GENOMIC DNA]</scope>
    <source>
        <strain evidence="1">Wonlab-2016</strain>
    </source>
</reference>
<gene>
    <name evidence="1" type="ORF">BaRGS_00040002</name>
</gene>
<evidence type="ECO:0000313" key="1">
    <source>
        <dbReference type="EMBL" id="KAK7449605.1"/>
    </source>
</evidence>